<sequence length="301" mass="33458">MHHGNHFYGHAHVLAEYCGLDPEHPPRIEGYVQHGWNVVDGLGAGTPYMPGRPIFVWSEQTRRRAWSMGRRQATVIGAPFLYLLRLAPEPAEPVTREGTIWYPFHGWEGQRVQGSHARLIDEIMATEDGPVTFCLYWNEYHNDRIRAEYEKAGLVVCHGYRGRHWLDTDTRFLHKQLAELRRHRRVASNRLSSAIFYGVAAGCVPAVYGDPMRLENEDRPTAERIRRQWPELHGKHPDPATARPVAMAELGDGYLASPAELSVMLGWSATPPGATQTGAAQTGAAQTGAAQTGASRGAVPA</sequence>
<evidence type="ECO:0000256" key="1">
    <source>
        <dbReference type="SAM" id="MobiDB-lite"/>
    </source>
</evidence>
<comment type="caution">
    <text evidence="2">The sequence shown here is derived from an EMBL/GenBank/DDBJ whole genome shotgun (WGS) entry which is preliminary data.</text>
</comment>
<feature type="region of interest" description="Disordered" evidence="1">
    <location>
        <begin position="273"/>
        <end position="301"/>
    </location>
</feature>
<dbReference type="Proteomes" id="UP001596548">
    <property type="component" value="Unassembled WGS sequence"/>
</dbReference>
<accession>A0ABW2HM28</accession>
<proteinExistence type="predicted"/>
<reference evidence="3" key="1">
    <citation type="journal article" date="2019" name="Int. J. Syst. Evol. Microbiol.">
        <title>The Global Catalogue of Microorganisms (GCM) 10K type strain sequencing project: providing services to taxonomists for standard genome sequencing and annotation.</title>
        <authorList>
            <consortium name="The Broad Institute Genomics Platform"/>
            <consortium name="The Broad Institute Genome Sequencing Center for Infectious Disease"/>
            <person name="Wu L."/>
            <person name="Ma J."/>
        </authorList>
    </citation>
    <scope>NUCLEOTIDE SEQUENCE [LARGE SCALE GENOMIC DNA]</scope>
    <source>
        <strain evidence="3">XZYJT-10</strain>
    </source>
</reference>
<feature type="compositionally biased region" description="Low complexity" evidence="1">
    <location>
        <begin position="273"/>
        <end position="294"/>
    </location>
</feature>
<gene>
    <name evidence="2" type="ORF">ACFQS1_09645</name>
</gene>
<name>A0ABW2HM28_9ACTN</name>
<organism evidence="2 3">
    <name type="scientific">Paractinoplanes rhizophilus</name>
    <dbReference type="NCBI Taxonomy" id="1416877"/>
    <lineage>
        <taxon>Bacteria</taxon>
        <taxon>Bacillati</taxon>
        <taxon>Actinomycetota</taxon>
        <taxon>Actinomycetes</taxon>
        <taxon>Micromonosporales</taxon>
        <taxon>Micromonosporaceae</taxon>
        <taxon>Paractinoplanes</taxon>
    </lineage>
</organism>
<dbReference type="EMBL" id="JBHTBJ010000005">
    <property type="protein sequence ID" value="MFC7274242.1"/>
    <property type="molecule type" value="Genomic_DNA"/>
</dbReference>
<evidence type="ECO:0000313" key="3">
    <source>
        <dbReference type="Proteomes" id="UP001596548"/>
    </source>
</evidence>
<protein>
    <submittedName>
        <fullName evidence="2">Uncharacterized protein</fullName>
    </submittedName>
</protein>
<keyword evidence="3" id="KW-1185">Reference proteome</keyword>
<dbReference type="RefSeq" id="WP_378965946.1">
    <property type="nucleotide sequence ID" value="NZ_JBHTBJ010000005.1"/>
</dbReference>
<evidence type="ECO:0000313" key="2">
    <source>
        <dbReference type="EMBL" id="MFC7274242.1"/>
    </source>
</evidence>